<dbReference type="Gene3D" id="1.10.10.60">
    <property type="entry name" value="Homeodomain-like"/>
    <property type="match status" value="2"/>
</dbReference>
<protein>
    <submittedName>
        <fullName evidence="6">AraC family transcriptional regulator</fullName>
    </submittedName>
</protein>
<dbReference type="PRINTS" id="PR00032">
    <property type="entry name" value="HTHARAC"/>
</dbReference>
<proteinExistence type="predicted"/>
<keyword evidence="1" id="KW-0805">Transcription regulation</keyword>
<evidence type="ECO:0000256" key="3">
    <source>
        <dbReference type="ARBA" id="ARBA00023159"/>
    </source>
</evidence>
<evidence type="ECO:0000313" key="6">
    <source>
        <dbReference type="EMBL" id="MFB5269562.1"/>
    </source>
</evidence>
<dbReference type="SUPFAM" id="SSF51215">
    <property type="entry name" value="Regulatory protein AraC"/>
    <property type="match status" value="1"/>
</dbReference>
<evidence type="ECO:0000256" key="1">
    <source>
        <dbReference type="ARBA" id="ARBA00023015"/>
    </source>
</evidence>
<keyword evidence="3" id="KW-0010">Activator</keyword>
<dbReference type="Proteomes" id="UP001580346">
    <property type="component" value="Unassembled WGS sequence"/>
</dbReference>
<dbReference type="InterPro" id="IPR020449">
    <property type="entry name" value="Tscrpt_reg_AraC-type_HTH"/>
</dbReference>
<feature type="domain" description="HTH araC/xylS-type" evidence="5">
    <location>
        <begin position="188"/>
        <end position="286"/>
    </location>
</feature>
<evidence type="ECO:0000256" key="2">
    <source>
        <dbReference type="ARBA" id="ARBA00023125"/>
    </source>
</evidence>
<keyword evidence="7" id="KW-1185">Reference proteome</keyword>
<dbReference type="Pfam" id="PF12833">
    <property type="entry name" value="HTH_18"/>
    <property type="match status" value="1"/>
</dbReference>
<organism evidence="6 7">
    <name type="scientific">Paenibacillus enshidis</name>
    <dbReference type="NCBI Taxonomy" id="1458439"/>
    <lineage>
        <taxon>Bacteria</taxon>
        <taxon>Bacillati</taxon>
        <taxon>Bacillota</taxon>
        <taxon>Bacilli</taxon>
        <taxon>Bacillales</taxon>
        <taxon>Paenibacillaceae</taxon>
        <taxon>Paenibacillus</taxon>
    </lineage>
</organism>
<reference evidence="6 7" key="1">
    <citation type="submission" date="2024-09" db="EMBL/GenBank/DDBJ databases">
        <title>Paenibacillus zeirhizospherea sp. nov., isolated from surface of the maize (Zea mays) roots in a horticulture field, Hungary.</title>
        <authorList>
            <person name="Marton D."/>
            <person name="Farkas M."/>
            <person name="Bedics A."/>
            <person name="Toth E."/>
            <person name="Tancsics A."/>
            <person name="Boka K."/>
            <person name="Maroti G."/>
            <person name="Kriszt B."/>
            <person name="Cserhati M."/>
        </authorList>
    </citation>
    <scope>NUCLEOTIDE SEQUENCE [LARGE SCALE GENOMIC DNA]</scope>
    <source>
        <strain evidence="6 7">KCTC 33519</strain>
    </source>
</reference>
<dbReference type="InterPro" id="IPR003313">
    <property type="entry name" value="AraC-bd"/>
</dbReference>
<comment type="caution">
    <text evidence="6">The sequence shown here is derived from an EMBL/GenBank/DDBJ whole genome shotgun (WGS) entry which is preliminary data.</text>
</comment>
<evidence type="ECO:0000259" key="5">
    <source>
        <dbReference type="PROSITE" id="PS01124"/>
    </source>
</evidence>
<keyword evidence="2" id="KW-0238">DNA-binding</keyword>
<dbReference type="InterPro" id="IPR050204">
    <property type="entry name" value="AraC_XylS_family_regulators"/>
</dbReference>
<dbReference type="InterPro" id="IPR018062">
    <property type="entry name" value="HTH_AraC-typ_CS"/>
</dbReference>
<evidence type="ECO:0000313" key="7">
    <source>
        <dbReference type="Proteomes" id="UP001580346"/>
    </source>
</evidence>
<keyword evidence="4" id="KW-0804">Transcription</keyword>
<name>A0ABV5B014_9BACL</name>
<dbReference type="RefSeq" id="WP_375357834.1">
    <property type="nucleotide sequence ID" value="NZ_JBHHMI010000034.1"/>
</dbReference>
<evidence type="ECO:0000256" key="4">
    <source>
        <dbReference type="ARBA" id="ARBA00023163"/>
    </source>
</evidence>
<dbReference type="InterPro" id="IPR009057">
    <property type="entry name" value="Homeodomain-like_sf"/>
</dbReference>
<dbReference type="SUPFAM" id="SSF46689">
    <property type="entry name" value="Homeodomain-like"/>
    <property type="match status" value="2"/>
</dbReference>
<gene>
    <name evidence="6" type="ORF">ACE41H_22645</name>
</gene>
<dbReference type="InterPro" id="IPR018060">
    <property type="entry name" value="HTH_AraC"/>
</dbReference>
<accession>A0ABV5B014</accession>
<sequence length="298" mass="34412">MSGHSRKHARYDTYGFRFFETHNDAFCQLSAVGFDNITDPAYYWNGLTRIDGPLHLFQYTVSGYGHLELGGKLHRVGPGQAFMVDIPSAHEYYLPSSSDHWEFYFILIRPANLQGKWLDLISRMGHVVHIPPDSPVVQLLQEAYHAAARNHITDGFRASSIVYQFVMELYRFSTLHRKKKETWPPKIRQAVLSIEERYNTLQSLEEIANEAGLSKYYFTRAFKSATGSTPMEYLTKIRMAKAVRLLRETELTLEEIAQQVGYANASYFIKVFRRWIGFSPGEFRLGKDLASANRFIFD</sequence>
<dbReference type="InterPro" id="IPR037923">
    <property type="entry name" value="HTH-like"/>
</dbReference>
<dbReference type="PANTHER" id="PTHR46796">
    <property type="entry name" value="HTH-TYPE TRANSCRIPTIONAL ACTIVATOR RHAS-RELATED"/>
    <property type="match status" value="1"/>
</dbReference>
<dbReference type="SMART" id="SM00342">
    <property type="entry name" value="HTH_ARAC"/>
    <property type="match status" value="1"/>
</dbReference>
<dbReference type="Gene3D" id="2.60.120.280">
    <property type="entry name" value="Regulatory protein AraC"/>
    <property type="match status" value="1"/>
</dbReference>
<dbReference type="EMBL" id="JBHHMI010000034">
    <property type="protein sequence ID" value="MFB5269562.1"/>
    <property type="molecule type" value="Genomic_DNA"/>
</dbReference>
<dbReference type="Pfam" id="PF02311">
    <property type="entry name" value="AraC_binding"/>
    <property type="match status" value="1"/>
</dbReference>
<dbReference type="PROSITE" id="PS00041">
    <property type="entry name" value="HTH_ARAC_FAMILY_1"/>
    <property type="match status" value="1"/>
</dbReference>
<dbReference type="PROSITE" id="PS01124">
    <property type="entry name" value="HTH_ARAC_FAMILY_2"/>
    <property type="match status" value="1"/>
</dbReference>